<dbReference type="EMBL" id="CP053452">
    <property type="protein sequence ID" value="QJW96234.1"/>
    <property type="molecule type" value="Genomic_DNA"/>
</dbReference>
<protein>
    <submittedName>
        <fullName evidence="2">Uncharacterized protein</fullName>
    </submittedName>
</protein>
<sequence length="110" mass="11825">MNSVEMDPRAPLRDPTNQGALIHTDLTGQGRDGLKGLICEAQNRTGDLGTRPFGHGNTLWVISLNSRHQVNESATICSFDIWVPGEESSSRIEAWGSGRDAPGGKDQPGL</sequence>
<keyword evidence="3" id="KW-1185">Reference proteome</keyword>
<name>A0A6M5YS41_9BACT</name>
<feature type="region of interest" description="Disordered" evidence="1">
    <location>
        <begin position="90"/>
        <end position="110"/>
    </location>
</feature>
<dbReference type="AlphaFoldDB" id="A0A6M5YS41"/>
<gene>
    <name evidence="2" type="ORF">FTUN_3791</name>
</gene>
<evidence type="ECO:0000256" key="1">
    <source>
        <dbReference type="SAM" id="MobiDB-lite"/>
    </source>
</evidence>
<reference evidence="3" key="1">
    <citation type="submission" date="2020-05" db="EMBL/GenBank/DDBJ databases">
        <title>Frigoriglobus tundricola gen. nov., sp. nov., a psychrotolerant cellulolytic planctomycete of the family Gemmataceae with two divergent copies of 16S rRNA gene.</title>
        <authorList>
            <person name="Kulichevskaya I.S."/>
            <person name="Ivanova A.A."/>
            <person name="Naumoff D.G."/>
            <person name="Beletsky A.V."/>
            <person name="Rijpstra W.I.C."/>
            <person name="Sinninghe Damste J.S."/>
            <person name="Mardanov A.V."/>
            <person name="Ravin N.V."/>
            <person name="Dedysh S.N."/>
        </authorList>
    </citation>
    <scope>NUCLEOTIDE SEQUENCE [LARGE SCALE GENOMIC DNA]</scope>
    <source>
        <strain evidence="3">PL17</strain>
    </source>
</reference>
<feature type="region of interest" description="Disordered" evidence="1">
    <location>
        <begin position="1"/>
        <end position="27"/>
    </location>
</feature>
<dbReference type="Proteomes" id="UP000503447">
    <property type="component" value="Chromosome"/>
</dbReference>
<accession>A0A6M5YS41</accession>
<evidence type="ECO:0000313" key="2">
    <source>
        <dbReference type="EMBL" id="QJW96234.1"/>
    </source>
</evidence>
<organism evidence="2 3">
    <name type="scientific">Frigoriglobus tundricola</name>
    <dbReference type="NCBI Taxonomy" id="2774151"/>
    <lineage>
        <taxon>Bacteria</taxon>
        <taxon>Pseudomonadati</taxon>
        <taxon>Planctomycetota</taxon>
        <taxon>Planctomycetia</taxon>
        <taxon>Gemmatales</taxon>
        <taxon>Gemmataceae</taxon>
        <taxon>Frigoriglobus</taxon>
    </lineage>
</organism>
<dbReference type="KEGG" id="ftj:FTUN_3791"/>
<evidence type="ECO:0000313" key="3">
    <source>
        <dbReference type="Proteomes" id="UP000503447"/>
    </source>
</evidence>
<dbReference type="RefSeq" id="WP_171471859.1">
    <property type="nucleotide sequence ID" value="NZ_CP053452.2"/>
</dbReference>
<feature type="compositionally biased region" description="Basic and acidic residues" evidence="1">
    <location>
        <begin position="1"/>
        <end position="12"/>
    </location>
</feature>
<proteinExistence type="predicted"/>